<dbReference type="EMBL" id="JADILX010000018">
    <property type="protein sequence ID" value="MBO8484976.1"/>
    <property type="molecule type" value="Genomic_DNA"/>
</dbReference>
<protein>
    <submittedName>
        <fullName evidence="1">Uncharacterized protein</fullName>
    </submittedName>
</protein>
<organism evidence="1 2">
    <name type="scientific">Candidatus Cryptobacteroides excrementavium</name>
    <dbReference type="NCBI Taxonomy" id="2840759"/>
    <lineage>
        <taxon>Bacteria</taxon>
        <taxon>Pseudomonadati</taxon>
        <taxon>Bacteroidota</taxon>
        <taxon>Bacteroidia</taxon>
        <taxon>Bacteroidales</taxon>
        <taxon>Candidatus Cryptobacteroides</taxon>
    </lineage>
</organism>
<reference evidence="1" key="2">
    <citation type="journal article" date="2021" name="PeerJ">
        <title>Extensive microbial diversity within the chicken gut microbiome revealed by metagenomics and culture.</title>
        <authorList>
            <person name="Gilroy R."/>
            <person name="Ravi A."/>
            <person name="Getino M."/>
            <person name="Pursley I."/>
            <person name="Horton D.L."/>
            <person name="Alikhan N.F."/>
            <person name="Baker D."/>
            <person name="Gharbi K."/>
            <person name="Hall N."/>
            <person name="Watson M."/>
            <person name="Adriaenssens E.M."/>
            <person name="Foster-Nyarko E."/>
            <person name="Jarju S."/>
            <person name="Secka A."/>
            <person name="Antonio M."/>
            <person name="Oren A."/>
            <person name="Chaudhuri R.R."/>
            <person name="La Ragione R."/>
            <person name="Hildebrand F."/>
            <person name="Pallen M.J."/>
        </authorList>
    </citation>
    <scope>NUCLEOTIDE SEQUENCE</scope>
    <source>
        <strain evidence="1">B2-16538</strain>
    </source>
</reference>
<evidence type="ECO:0000313" key="2">
    <source>
        <dbReference type="Proteomes" id="UP000823750"/>
    </source>
</evidence>
<evidence type="ECO:0000313" key="1">
    <source>
        <dbReference type="EMBL" id="MBO8484976.1"/>
    </source>
</evidence>
<dbReference type="Proteomes" id="UP000823750">
    <property type="component" value="Unassembled WGS sequence"/>
</dbReference>
<comment type="caution">
    <text evidence="1">The sequence shown here is derived from an EMBL/GenBank/DDBJ whole genome shotgun (WGS) entry which is preliminary data.</text>
</comment>
<proteinExistence type="predicted"/>
<reference evidence="1" key="1">
    <citation type="submission" date="2020-10" db="EMBL/GenBank/DDBJ databases">
        <authorList>
            <person name="Gilroy R."/>
        </authorList>
    </citation>
    <scope>NUCLEOTIDE SEQUENCE</scope>
    <source>
        <strain evidence="1">B2-16538</strain>
    </source>
</reference>
<gene>
    <name evidence="1" type="ORF">IAB78_00935</name>
</gene>
<name>A0A9D9J2Y8_9BACT</name>
<dbReference type="AlphaFoldDB" id="A0A9D9J2Y8"/>
<accession>A0A9D9J2Y8</accession>
<sequence length="755" mass="81753">MSKKNILICISVIVILLAGVAIAVSSLYSGVGADGKDSLDDSRYDLFHAVPSDAVAVLGFSDLEEMVGMLSRERHPLAPFVMSGPEAFPDFLSMLSSSDRMPGAKSRTALSLHYNGAFMPLLVIDAGKSGEEMPENASALMAMAADAGLYADYVDCSAIVSRDSGLYRRGIVLVSTSDMTVKSARRHLSRNISVADSDGFAEAASAVDGQTLLFVSAGGMDKIFQSVFSGKYRKYSGFFSDVADWVAFSVYSADGSHVYLKGVPSFLDGVEDFMTVFSSLPASDCRVSRMLPSYALFAASVPMGDCSAYIDAHDRFVDTRSSAARLESKRRALGKAAGMAPEDWASRLSIQEAAVVSFYAGSAIEQAVLLRAGAKDALSMLLDGEDAVNMKNYRPQIHPYAYSGFAASLFGTLFSIKDESFFTYIDGWIISGSEAAVNEYVSGRALENTLMEYMSDAGLPDRMSGKEMSFASYFSVTESADAAGAIFSKDFAASLSASAEGITYEPVTLSVSMVKSMPEISVEIDRVSVRKSKPPVFERDTLVEVSKGPFRVKNSGTGRMNLFYQQDNLYLCLQEESGKGIWGAPFSAPICGRAGTVDYFANGKLQILFASGSKLYLIDRLGRFVSPFPVDLGKEILLGPDIYDFNGARRYNVMVLHTDNTIDMYNLQGRKPQQWKGITARETIKGLPEPVKVGGKTFWVVRTSLQTLIFPFYGGEPLTAGTGDRMIRTDSKIVPGQGNTVTAVCYDGKEHQFKL</sequence>